<keyword evidence="2" id="KW-1185">Reference proteome</keyword>
<evidence type="ECO:0000313" key="1">
    <source>
        <dbReference type="EMBL" id="GAU38319.1"/>
    </source>
</evidence>
<evidence type="ECO:0000313" key="2">
    <source>
        <dbReference type="Proteomes" id="UP000242715"/>
    </source>
</evidence>
<reference evidence="2" key="1">
    <citation type="journal article" date="2017" name="Front. Plant Sci.">
        <title>Climate Clever Clovers: New Paradigm to Reduce the Environmental Footprint of Ruminants by Breeding Low Methanogenic Forages Utilizing Haplotype Variation.</title>
        <authorList>
            <person name="Kaur P."/>
            <person name="Appels R."/>
            <person name="Bayer P.E."/>
            <person name="Keeble-Gagnere G."/>
            <person name="Wang J."/>
            <person name="Hirakawa H."/>
            <person name="Shirasawa K."/>
            <person name="Vercoe P."/>
            <person name="Stefanova K."/>
            <person name="Durmic Z."/>
            <person name="Nichols P."/>
            <person name="Revell C."/>
            <person name="Isobe S.N."/>
            <person name="Edwards D."/>
            <person name="Erskine W."/>
        </authorList>
    </citation>
    <scope>NUCLEOTIDE SEQUENCE [LARGE SCALE GENOMIC DNA]</scope>
    <source>
        <strain evidence="2">cv. Daliak</strain>
    </source>
</reference>
<sequence length="199" mass="23202">MAFNNPFLMHHAVFLNTDAAKPNNKEHDNFIDDFFTAMRTYRMEFDAENVLANLPSLFTQEFGSQMHKYNILVNHYGNRFEVVLEKHNGVLCFTHGWSQISNCYVDNHGKGGWVSLTYIRPRLFVFILKDRCYENLIGRHIHNPAYFNLARELFGPDKYLEKVTRIALPYCHDESNFAHIFIVTLTPSDVASGFLLRFS</sequence>
<gene>
    <name evidence="1" type="ORF">TSUD_61800</name>
</gene>
<protein>
    <submittedName>
        <fullName evidence="1">Uncharacterized protein</fullName>
    </submittedName>
</protein>
<name>A0A2Z6P3R6_TRISU</name>
<organism evidence="1 2">
    <name type="scientific">Trifolium subterraneum</name>
    <name type="common">Subterranean clover</name>
    <dbReference type="NCBI Taxonomy" id="3900"/>
    <lineage>
        <taxon>Eukaryota</taxon>
        <taxon>Viridiplantae</taxon>
        <taxon>Streptophyta</taxon>
        <taxon>Embryophyta</taxon>
        <taxon>Tracheophyta</taxon>
        <taxon>Spermatophyta</taxon>
        <taxon>Magnoliopsida</taxon>
        <taxon>eudicotyledons</taxon>
        <taxon>Gunneridae</taxon>
        <taxon>Pentapetalae</taxon>
        <taxon>rosids</taxon>
        <taxon>fabids</taxon>
        <taxon>Fabales</taxon>
        <taxon>Fabaceae</taxon>
        <taxon>Papilionoideae</taxon>
        <taxon>50 kb inversion clade</taxon>
        <taxon>NPAAA clade</taxon>
        <taxon>Hologalegina</taxon>
        <taxon>IRL clade</taxon>
        <taxon>Trifolieae</taxon>
        <taxon>Trifolium</taxon>
    </lineage>
</organism>
<accession>A0A2Z6P3R6</accession>
<proteinExistence type="predicted"/>
<dbReference type="OrthoDB" id="1450068at2759"/>
<dbReference type="AlphaFoldDB" id="A0A2Z6P3R6"/>
<dbReference type="EMBL" id="DF973710">
    <property type="protein sequence ID" value="GAU38319.1"/>
    <property type="molecule type" value="Genomic_DNA"/>
</dbReference>
<dbReference type="Proteomes" id="UP000242715">
    <property type="component" value="Unassembled WGS sequence"/>
</dbReference>